<name>A0A6C0LFY2_9ZZZZ</name>
<dbReference type="AlphaFoldDB" id="A0A6C0LFY2"/>
<protein>
    <submittedName>
        <fullName evidence="1">Uncharacterized protein</fullName>
    </submittedName>
</protein>
<accession>A0A6C0LFY2</accession>
<sequence length="344" mass="40539">MQQCSAIKRDGFPCNILLEESGRCKRHCYKNYGPNETLIIELGYIHNNYVRDTRSRYFDGHIDNDELKRRLRVETLRYNSQLLLFEDRFRQQIIANEGIDPDQPFRQRRRELAAQRAVRVRQRWRDYLNNINRIRNNNHINVQGGQLAEFTGDKQNVHTEIVIKKVKETVEKILKVDVPLEYKTDTLKTLSEIIGECKLSKESTLQMTQHYCNDHDIYDLGKGIYANVLNGVWQYIKTSEHSEDLKRILKSELEDNIGMCAQGNLSRLCNILSGYMEEIDIRSLNEIISDKLSSLLEIEDIRERIVQARSFLDLHEIPRENWKEWLVPLMEDDDHHDIPAELLA</sequence>
<reference evidence="1" key="1">
    <citation type="journal article" date="2020" name="Nature">
        <title>Giant virus diversity and host interactions through global metagenomics.</title>
        <authorList>
            <person name="Schulz F."/>
            <person name="Roux S."/>
            <person name="Paez-Espino D."/>
            <person name="Jungbluth S."/>
            <person name="Walsh D.A."/>
            <person name="Denef V.J."/>
            <person name="McMahon K.D."/>
            <person name="Konstantinidis K.T."/>
            <person name="Eloe-Fadrosh E.A."/>
            <person name="Kyrpides N.C."/>
            <person name="Woyke T."/>
        </authorList>
    </citation>
    <scope>NUCLEOTIDE SEQUENCE</scope>
    <source>
        <strain evidence="1">GVMAG-M-3300027770-17</strain>
    </source>
</reference>
<proteinExistence type="predicted"/>
<organism evidence="1">
    <name type="scientific">viral metagenome</name>
    <dbReference type="NCBI Taxonomy" id="1070528"/>
    <lineage>
        <taxon>unclassified sequences</taxon>
        <taxon>metagenomes</taxon>
        <taxon>organismal metagenomes</taxon>
    </lineage>
</organism>
<evidence type="ECO:0000313" key="1">
    <source>
        <dbReference type="EMBL" id="QHU28062.1"/>
    </source>
</evidence>
<dbReference type="EMBL" id="MN740468">
    <property type="protein sequence ID" value="QHU28062.1"/>
    <property type="molecule type" value="Genomic_DNA"/>
</dbReference>